<dbReference type="Proteomes" id="UP000077037">
    <property type="component" value="Unassembled WGS sequence"/>
</dbReference>
<dbReference type="SUPFAM" id="SSF51556">
    <property type="entry name" value="Metallo-dependent hydrolases"/>
    <property type="match status" value="1"/>
</dbReference>
<dbReference type="SUPFAM" id="SSF51338">
    <property type="entry name" value="Composite domain of metallo-dependent hydrolases"/>
    <property type="match status" value="1"/>
</dbReference>
<evidence type="ECO:0000259" key="2">
    <source>
        <dbReference type="Pfam" id="PF07969"/>
    </source>
</evidence>
<dbReference type="OrthoDB" id="9031471at2"/>
<dbReference type="PANTHER" id="PTHR22642">
    <property type="entry name" value="IMIDAZOLONEPROPIONASE"/>
    <property type="match status" value="1"/>
</dbReference>
<dbReference type="Gene3D" id="3.10.310.70">
    <property type="match status" value="1"/>
</dbReference>
<dbReference type="CDD" id="cd01300">
    <property type="entry name" value="YtcJ_like"/>
    <property type="match status" value="1"/>
</dbReference>
<dbReference type="InterPro" id="IPR013108">
    <property type="entry name" value="Amidohydro_3"/>
</dbReference>
<dbReference type="EMBL" id="FKBS01000017">
    <property type="protein sequence ID" value="SAI41339.1"/>
    <property type="molecule type" value="Genomic_DNA"/>
</dbReference>
<reference evidence="3 4" key="1">
    <citation type="submission" date="2016-03" db="EMBL/GenBank/DDBJ databases">
        <authorList>
            <consortium name="Pathogen Informatics"/>
        </authorList>
    </citation>
    <scope>NUCLEOTIDE SEQUENCE [LARGE SCALE GENOMIC DNA]</scope>
    <source>
        <strain evidence="3 4">NCTC13364</strain>
    </source>
</reference>
<sequence length="668" mass="73272">MASRRQVLGAASTLASAFALNGVLGGRAIAGSLTAPGAPLPEGPPDVIFYNGRFTTLDRANPDAGAVAVKAGRFVAVGSDREVLRLAGTNTRLVNLKKKSVLPGLYDNHTHVVRGGLNYNMELRWDGVRSLADAMDMLRRQVANTPAPQWVRVVGGFTEHQFIEKRLPTIEEINAVAPDTPVFLLHLYDRALLNAAALRVVGYTKTTPDPEGGQIIRDSNGNPTGLLLARPNATILYSTLAKGPKLPFDYQLNSTRHFMRELNRLGVTGVIDAGGGYQNYPDDYAVIQKLADDDQMTVRLAYNLFTQKPKQEKEDFLKWTSSVKYKQGDDYFRHNGAGEMLVFSAADFEDFRVERPDMPPEMEGELEEVARVLVQNKWPWRLHATYDETISRALDVFEKVHRDTPLTGINWFFDHAETISDKSIDRIAALGGGIAVQHRMAYQGEYFVERYGAKAAQATPPVKRILEKGVKISAGTDATRVASYNPWISLSWMTTGKTVGGMPLYPHKNLLDRETALRMWTENVAWFSNDEGKRGRIQVGQFADMIVPSKDFFAVADEEISFLTSDLTIVGGHVVFGAGDFAALDENAPPPAMPDWSPTRLFGGYAAWGDPEGAGRNSLEYKRFAAACGCASACGLHGHSHVNAWASSVPAADHKSFFGALGCSCWAV</sequence>
<protein>
    <submittedName>
        <fullName evidence="3">Lipoprotein</fullName>
        <ecNumber evidence="3">3.5.1.91</ecNumber>
    </submittedName>
</protein>
<dbReference type="Gene3D" id="3.20.20.140">
    <property type="entry name" value="Metal-dependent hydrolases"/>
    <property type="match status" value="1"/>
</dbReference>
<evidence type="ECO:0000256" key="1">
    <source>
        <dbReference type="SAM" id="SignalP"/>
    </source>
</evidence>
<dbReference type="GO" id="GO:0016810">
    <property type="term" value="F:hydrolase activity, acting on carbon-nitrogen (but not peptide) bonds"/>
    <property type="evidence" value="ECO:0007669"/>
    <property type="project" value="InterPro"/>
</dbReference>
<evidence type="ECO:0000313" key="3">
    <source>
        <dbReference type="EMBL" id="SAI41339.1"/>
    </source>
</evidence>
<proteinExistence type="predicted"/>
<dbReference type="AlphaFoldDB" id="A0A157Q8D4"/>
<name>A0A157Q8D4_9BORD</name>
<gene>
    <name evidence="3" type="primary">nfdA_3</name>
    <name evidence="3" type="ORF">SAMEA1982600_03288</name>
</gene>
<feature type="domain" description="Amidohydrolase 3" evidence="2">
    <location>
        <begin position="93"/>
        <end position="576"/>
    </location>
</feature>
<dbReference type="Gene3D" id="2.30.40.10">
    <property type="entry name" value="Urease, subunit C, domain 1"/>
    <property type="match status" value="1"/>
</dbReference>
<dbReference type="Pfam" id="PF07969">
    <property type="entry name" value="Amidohydro_3"/>
    <property type="match status" value="1"/>
</dbReference>
<keyword evidence="1" id="KW-0732">Signal</keyword>
<dbReference type="InterPro" id="IPR006311">
    <property type="entry name" value="TAT_signal"/>
</dbReference>
<keyword evidence="3" id="KW-0378">Hydrolase</keyword>
<dbReference type="RefSeq" id="WP_082887289.1">
    <property type="nucleotide sequence ID" value="NZ_FKBS01000017.1"/>
</dbReference>
<feature type="chain" id="PRO_5007615182" evidence="1">
    <location>
        <begin position="22"/>
        <end position="668"/>
    </location>
</feature>
<organism evidence="3 4">
    <name type="scientific">Bordetella ansorpii</name>
    <dbReference type="NCBI Taxonomy" id="288768"/>
    <lineage>
        <taxon>Bacteria</taxon>
        <taxon>Pseudomonadati</taxon>
        <taxon>Pseudomonadota</taxon>
        <taxon>Betaproteobacteria</taxon>
        <taxon>Burkholderiales</taxon>
        <taxon>Alcaligenaceae</taxon>
        <taxon>Bordetella</taxon>
    </lineage>
</organism>
<dbReference type="InterPro" id="IPR011059">
    <property type="entry name" value="Metal-dep_hydrolase_composite"/>
</dbReference>
<evidence type="ECO:0000313" key="4">
    <source>
        <dbReference type="Proteomes" id="UP000077037"/>
    </source>
</evidence>
<dbReference type="InterPro" id="IPR032466">
    <property type="entry name" value="Metal_Hydrolase"/>
</dbReference>
<accession>A0A157Q8D4</accession>
<feature type="signal peptide" evidence="1">
    <location>
        <begin position="1"/>
        <end position="21"/>
    </location>
</feature>
<dbReference type="InterPro" id="IPR033932">
    <property type="entry name" value="YtcJ-like"/>
</dbReference>
<dbReference type="PROSITE" id="PS51318">
    <property type="entry name" value="TAT"/>
    <property type="match status" value="1"/>
</dbReference>
<dbReference type="EC" id="3.5.1.91" evidence="3"/>
<keyword evidence="3" id="KW-0449">Lipoprotein</keyword>
<dbReference type="PANTHER" id="PTHR22642:SF21">
    <property type="entry name" value="PERIPLASMIC PROTEIN"/>
    <property type="match status" value="1"/>
</dbReference>